<evidence type="ECO:0000313" key="7">
    <source>
        <dbReference type="EMBL" id="GIL53634.1"/>
    </source>
</evidence>
<feature type="transmembrane region" description="Helical" evidence="6">
    <location>
        <begin position="276"/>
        <end position="294"/>
    </location>
</feature>
<evidence type="ECO:0000256" key="4">
    <source>
        <dbReference type="ARBA" id="ARBA00023136"/>
    </source>
</evidence>
<keyword evidence="8" id="KW-1185">Reference proteome</keyword>
<keyword evidence="3 6" id="KW-1133">Transmembrane helix</keyword>
<dbReference type="SUPFAM" id="SSF103481">
    <property type="entry name" value="Multidrug resistance efflux transporter EmrE"/>
    <property type="match status" value="1"/>
</dbReference>
<feature type="transmembrane region" description="Helical" evidence="6">
    <location>
        <begin position="42"/>
        <end position="63"/>
    </location>
</feature>
<evidence type="ECO:0000256" key="1">
    <source>
        <dbReference type="ARBA" id="ARBA00004141"/>
    </source>
</evidence>
<evidence type="ECO:0008006" key="9">
    <source>
        <dbReference type="Google" id="ProtNLM"/>
    </source>
</evidence>
<feature type="region of interest" description="Disordered" evidence="5">
    <location>
        <begin position="73"/>
        <end position="94"/>
    </location>
</feature>
<gene>
    <name evidence="7" type="ORF">Vafri_9247</name>
</gene>
<proteinExistence type="predicted"/>
<feature type="region of interest" description="Disordered" evidence="5">
    <location>
        <begin position="500"/>
        <end position="544"/>
    </location>
</feature>
<feature type="transmembrane region" description="Helical" evidence="6">
    <location>
        <begin position="221"/>
        <end position="239"/>
    </location>
</feature>
<dbReference type="GO" id="GO:0016020">
    <property type="term" value="C:membrane"/>
    <property type="evidence" value="ECO:0007669"/>
    <property type="project" value="UniProtKB-SubCell"/>
</dbReference>
<keyword evidence="4 6" id="KW-0472">Membrane</keyword>
<feature type="transmembrane region" description="Helical" evidence="6">
    <location>
        <begin position="452"/>
        <end position="471"/>
    </location>
</feature>
<dbReference type="InterPro" id="IPR037185">
    <property type="entry name" value="EmrE-like"/>
</dbReference>
<dbReference type="EMBL" id="BNCO01000015">
    <property type="protein sequence ID" value="GIL53634.1"/>
    <property type="molecule type" value="Genomic_DNA"/>
</dbReference>
<feature type="transmembrane region" description="Helical" evidence="6">
    <location>
        <begin position="7"/>
        <end position="30"/>
    </location>
</feature>
<feature type="compositionally biased region" description="Low complexity" evidence="5">
    <location>
        <begin position="140"/>
        <end position="155"/>
    </location>
</feature>
<organism evidence="7 8">
    <name type="scientific">Volvox africanus</name>
    <dbReference type="NCBI Taxonomy" id="51714"/>
    <lineage>
        <taxon>Eukaryota</taxon>
        <taxon>Viridiplantae</taxon>
        <taxon>Chlorophyta</taxon>
        <taxon>core chlorophytes</taxon>
        <taxon>Chlorophyceae</taxon>
        <taxon>CS clade</taxon>
        <taxon>Chlamydomonadales</taxon>
        <taxon>Volvocaceae</taxon>
        <taxon>Volvox</taxon>
    </lineage>
</organism>
<evidence type="ECO:0000256" key="2">
    <source>
        <dbReference type="ARBA" id="ARBA00022692"/>
    </source>
</evidence>
<sequence length="602" mass="60434">MISSKGLGLLFLVVTSAAWIGASFITQALVSRGEEEPAALEPWLLTLICSSTLMLYLPIGHFARKRARYEGRVARAARSPKPRARQRKAATPDDVALEHATGCLHPRRRAAAAAASAVVDSTAVEVEEISEEEGGEASDAEAGASGRARVARSGGDQAAAARAVRGMERQPLLHTHKHPQHGGGSDAASAAAQAAAMSNGDVEGMDGCGGDSSGEVETSQIVRAAFVVAPVWFAAQLAFTASLEFTSVTSNTVLSSCSSLFVYLGSLALGQEIGSALRFASVIAAMAGTTLVALGDKRNESGSSGGGSEGGGGGGGSNPLFGDALTLIAAALYALYTIMMKRLLVKDDAIVMALFFGTIGVLYFSVLAPVAGALALAGSSVVRRVTSRALGLALVQGLIDYVAADYAWARAVMLLGPTATSCGLAMQIPAAGIIDALLNGSRLSWSESPGSLAQFVIGSLLIICGFIGVSLEPRVVSALWRRCCERGEGRFGGVVVAAPSSGSGSGGGGGSRGGRGGGNADGGGSWPVADSSEGGELLRPEGRSAGLVGPAGKAAISISISEDGNVSGGPAGELLAARVGLLDGEVRRGRRGSGGGGGAGPG</sequence>
<dbReference type="Proteomes" id="UP000747399">
    <property type="component" value="Unassembled WGS sequence"/>
</dbReference>
<evidence type="ECO:0000256" key="5">
    <source>
        <dbReference type="SAM" id="MobiDB-lite"/>
    </source>
</evidence>
<protein>
    <recommendedName>
        <fullName evidence="9">EamA domain-containing protein</fullName>
    </recommendedName>
</protein>
<evidence type="ECO:0000313" key="8">
    <source>
        <dbReference type="Proteomes" id="UP000747399"/>
    </source>
</evidence>
<name>A0A8J4B8A1_9CHLO</name>
<evidence type="ECO:0000256" key="6">
    <source>
        <dbReference type="SAM" id="Phobius"/>
    </source>
</evidence>
<feature type="transmembrane region" description="Helical" evidence="6">
    <location>
        <begin position="350"/>
        <end position="377"/>
    </location>
</feature>
<reference evidence="7" key="1">
    <citation type="journal article" date="2021" name="Proc. Natl. Acad. Sci. U.S.A.">
        <title>Three genomes in the algal genus Volvox reveal the fate of a haploid sex-determining region after a transition to homothallism.</title>
        <authorList>
            <person name="Yamamoto K."/>
            <person name="Hamaji T."/>
            <person name="Kawai-Toyooka H."/>
            <person name="Matsuzaki R."/>
            <person name="Takahashi F."/>
            <person name="Nishimura Y."/>
            <person name="Kawachi M."/>
            <person name="Noguchi H."/>
            <person name="Minakuchi Y."/>
            <person name="Umen J.G."/>
            <person name="Toyoda A."/>
            <person name="Nozaki H."/>
        </authorList>
    </citation>
    <scope>NUCLEOTIDE SEQUENCE</scope>
    <source>
        <strain evidence="7">NIES-3780</strain>
    </source>
</reference>
<feature type="compositionally biased region" description="Acidic residues" evidence="5">
    <location>
        <begin position="125"/>
        <end position="139"/>
    </location>
</feature>
<dbReference type="PANTHER" id="PTHR23051">
    <property type="entry name" value="SOLUTE CARRIER FAMILY 35, MEMBER F5"/>
    <property type="match status" value="1"/>
</dbReference>
<feature type="non-terminal residue" evidence="7">
    <location>
        <position position="602"/>
    </location>
</feature>
<dbReference type="AlphaFoldDB" id="A0A8J4B8A1"/>
<feature type="compositionally biased region" description="Gly residues" evidence="5">
    <location>
        <begin position="503"/>
        <end position="525"/>
    </location>
</feature>
<accession>A0A8J4B8A1</accession>
<keyword evidence="2 6" id="KW-0812">Transmembrane</keyword>
<feature type="compositionally biased region" description="Low complexity" evidence="5">
    <location>
        <begin position="187"/>
        <end position="196"/>
    </location>
</feature>
<feature type="transmembrane region" description="Helical" evidence="6">
    <location>
        <begin position="245"/>
        <end position="264"/>
    </location>
</feature>
<dbReference type="PANTHER" id="PTHR23051:SF0">
    <property type="entry name" value="SOLUTE CARRIER FAMILY 35 MEMBER F5"/>
    <property type="match status" value="1"/>
</dbReference>
<comment type="caution">
    <text evidence="7">The sequence shown here is derived from an EMBL/GenBank/DDBJ whole genome shotgun (WGS) entry which is preliminary data.</text>
</comment>
<comment type="subcellular location">
    <subcellularLocation>
        <location evidence="1">Membrane</location>
        <topology evidence="1">Multi-pass membrane protein</topology>
    </subcellularLocation>
</comment>
<feature type="transmembrane region" description="Helical" evidence="6">
    <location>
        <begin position="320"/>
        <end position="338"/>
    </location>
</feature>
<feature type="compositionally biased region" description="Basic residues" evidence="5">
    <location>
        <begin position="78"/>
        <end position="88"/>
    </location>
</feature>
<evidence type="ECO:0000256" key="3">
    <source>
        <dbReference type="ARBA" id="ARBA00022989"/>
    </source>
</evidence>
<feature type="region of interest" description="Disordered" evidence="5">
    <location>
        <begin position="124"/>
        <end position="212"/>
    </location>
</feature>